<dbReference type="PANTHER" id="PTHR12837">
    <property type="entry name" value="POLY ADP-RIBOSE GLYCOHYDROLASE"/>
    <property type="match status" value="1"/>
</dbReference>
<dbReference type="AlphaFoldDB" id="A0A6B2L5L4"/>
<protein>
    <recommendedName>
        <fullName evidence="2">poly(ADP-ribose) glycohydrolase</fullName>
        <ecNumber evidence="2">3.2.1.143</ecNumber>
    </recommendedName>
</protein>
<evidence type="ECO:0000259" key="5">
    <source>
        <dbReference type="Pfam" id="PF05028"/>
    </source>
</evidence>
<comment type="similarity">
    <text evidence="1">Belongs to the poly(ADP-ribose) glycohydrolase family.</text>
</comment>
<feature type="active site" evidence="4">
    <location>
        <position position="225"/>
    </location>
</feature>
<dbReference type="PANTHER" id="PTHR12837:SF0">
    <property type="entry name" value="POLY(ADP-RIBOSE) GLYCOHYDROLASE"/>
    <property type="match status" value="1"/>
</dbReference>
<organism evidence="7">
    <name type="scientific">Arcella intermedia</name>
    <dbReference type="NCBI Taxonomy" id="1963864"/>
    <lineage>
        <taxon>Eukaryota</taxon>
        <taxon>Amoebozoa</taxon>
        <taxon>Tubulinea</taxon>
        <taxon>Elardia</taxon>
        <taxon>Arcellinida</taxon>
        <taxon>Sphaerothecina</taxon>
        <taxon>Arcellidae</taxon>
        <taxon>Arcella</taxon>
    </lineage>
</organism>
<feature type="domain" description="PARG helical" evidence="6">
    <location>
        <begin position="61"/>
        <end position="166"/>
    </location>
</feature>
<dbReference type="GO" id="GO:0005634">
    <property type="term" value="C:nucleus"/>
    <property type="evidence" value="ECO:0007669"/>
    <property type="project" value="TreeGrafter"/>
</dbReference>
<dbReference type="InterPro" id="IPR046372">
    <property type="entry name" value="PARG_cat_C"/>
</dbReference>
<dbReference type="GO" id="GO:1990966">
    <property type="term" value="P:ATP generation from poly-ADP-D-ribose"/>
    <property type="evidence" value="ECO:0007669"/>
    <property type="project" value="TreeGrafter"/>
</dbReference>
<dbReference type="GO" id="GO:0004649">
    <property type="term" value="F:poly(ADP-ribose) glycohydrolase activity"/>
    <property type="evidence" value="ECO:0007669"/>
    <property type="project" value="UniProtKB-EC"/>
</dbReference>
<dbReference type="Pfam" id="PF05028">
    <property type="entry name" value="PARG_cat_C"/>
    <property type="match status" value="1"/>
</dbReference>
<dbReference type="GO" id="GO:0009225">
    <property type="term" value="P:nucleotide-sugar metabolic process"/>
    <property type="evidence" value="ECO:0007669"/>
    <property type="project" value="TreeGrafter"/>
</dbReference>
<feature type="domain" description="PARG catalytic Macro" evidence="5">
    <location>
        <begin position="178"/>
        <end position="363"/>
    </location>
</feature>
<evidence type="ECO:0000256" key="2">
    <source>
        <dbReference type="ARBA" id="ARBA00012255"/>
    </source>
</evidence>
<dbReference type="GO" id="GO:0005975">
    <property type="term" value="P:carbohydrate metabolic process"/>
    <property type="evidence" value="ECO:0007669"/>
    <property type="project" value="InterPro"/>
</dbReference>
<reference evidence="7" key="1">
    <citation type="journal article" date="2020" name="J. Eukaryot. Microbiol.">
        <title>De novo Sequencing, Assembly and Annotation of the Transcriptome for the Free-Living Testate Amoeba Arcella intermedia.</title>
        <authorList>
            <person name="Ribeiro G.M."/>
            <person name="Porfirio-Sousa A.L."/>
            <person name="Maurer-Alcala X.X."/>
            <person name="Katz L.A."/>
            <person name="Lahr D.J.G."/>
        </authorList>
    </citation>
    <scope>NUCLEOTIDE SEQUENCE</scope>
</reference>
<evidence type="ECO:0000256" key="3">
    <source>
        <dbReference type="ARBA" id="ARBA00022801"/>
    </source>
</evidence>
<dbReference type="EMBL" id="GIBP01003149">
    <property type="protein sequence ID" value="NDV32118.1"/>
    <property type="molecule type" value="Transcribed_RNA"/>
</dbReference>
<dbReference type="InterPro" id="IPR048362">
    <property type="entry name" value="PARG_helical"/>
</dbReference>
<evidence type="ECO:0000259" key="6">
    <source>
        <dbReference type="Pfam" id="PF20811"/>
    </source>
</evidence>
<accession>A0A6B2L5L4</accession>
<proteinExistence type="inferred from homology"/>
<evidence type="ECO:0000256" key="4">
    <source>
        <dbReference type="PIRSR" id="PIRSR607724-1"/>
    </source>
</evidence>
<dbReference type="GO" id="GO:0006282">
    <property type="term" value="P:regulation of DNA repair"/>
    <property type="evidence" value="ECO:0007669"/>
    <property type="project" value="InterPro"/>
</dbReference>
<keyword evidence="3" id="KW-0378">Hydrolase</keyword>
<dbReference type="GO" id="GO:0005737">
    <property type="term" value="C:cytoplasm"/>
    <property type="evidence" value="ECO:0007669"/>
    <property type="project" value="TreeGrafter"/>
</dbReference>
<name>A0A6B2L5L4_9EUKA</name>
<evidence type="ECO:0000313" key="7">
    <source>
        <dbReference type="EMBL" id="NDV32118.1"/>
    </source>
</evidence>
<dbReference type="InterPro" id="IPR007724">
    <property type="entry name" value="Poly_GlycHdrlase"/>
</dbReference>
<feature type="active site" evidence="4">
    <location>
        <position position="224"/>
    </location>
</feature>
<dbReference type="Pfam" id="PF20811">
    <property type="entry name" value="PARG_cat_N"/>
    <property type="match status" value="1"/>
</dbReference>
<sequence length="419" mass="46043">MPCEDSEEWLKIQSVLSRPLGSLGDLDAIINEFSTTGQTCRFFTNIPNTPEGASFDFAGFWASGAPLMVQLALEMPVLFADTRIPLLLAGDPKTVTLSHRQCACLLAHSAFGSITSKARQVKKEKWAFRAAQLFFLEATPSALCFLNYFKRLGQTGVPEGSLTIERRGFERGNPPWAWPHSATPLCKVEFAPEGTIETSPAEVHADFANKFIGGGCLENDFMMEEILFAIKPELIVSMALCSYMQDEEAIVIAGARQYSSYSGYGHSFTFLGDYEDARAVPATVAAMDALQGLSKIQFKEGLMLRDMNKARVAFQGARTVATGNWGCGAFGNDHVLKFLQQWLAASEAKVEMLYYHTFSDKRAAELPLLRDGLSNLTVGELWEAVLEAAKPGMAIRFRSAMVERAQQEISKASPLSAQQ</sequence>
<dbReference type="EC" id="3.2.1.143" evidence="2"/>
<feature type="active site" evidence="4">
    <location>
        <position position="206"/>
    </location>
</feature>
<evidence type="ECO:0000256" key="1">
    <source>
        <dbReference type="ARBA" id="ARBA00009545"/>
    </source>
</evidence>